<feature type="compositionally biased region" description="Low complexity" evidence="2">
    <location>
        <begin position="1"/>
        <end position="39"/>
    </location>
</feature>
<evidence type="ECO:0000313" key="5">
    <source>
        <dbReference type="Proteomes" id="UP000613011"/>
    </source>
</evidence>
<dbReference type="GO" id="GO:0008360">
    <property type="term" value="P:regulation of cell shape"/>
    <property type="evidence" value="ECO:0007669"/>
    <property type="project" value="UniProtKB-UniRule"/>
</dbReference>
<organism evidence="4 5">
    <name type="scientific">Ramlibacter aurantiacus</name>
    <dbReference type="NCBI Taxonomy" id="2801330"/>
    <lineage>
        <taxon>Bacteria</taxon>
        <taxon>Pseudomonadati</taxon>
        <taxon>Pseudomonadota</taxon>
        <taxon>Betaproteobacteria</taxon>
        <taxon>Burkholderiales</taxon>
        <taxon>Comamonadaceae</taxon>
        <taxon>Ramlibacter</taxon>
    </lineage>
</organism>
<feature type="active site" description="Nucleophile" evidence="1">
    <location>
        <position position="201"/>
    </location>
</feature>
<sequence length="256" mass="27151">MASPSPSATSSSSSGLTAAAPVVPQAKPAAAGKPASPASLQSTGEVRVERQAPRVVRVAHFGDQRASAEARHVANWALYSGDNEGLSVVVVDKKDARVFVFDPEGELLGSSPVLLGSMVGDHTVPGVGDKPIAEVLPEERTTPAGRFIAEPGRNTKGEDVVWVDFDAAVSMHRVRPLVKAERRLERLASPTPADNRISYGCINLPRAFYEKVLSPTVRGGGAVIYVLPETRTPTEVFGSYDVPNADVLALFTKKSR</sequence>
<dbReference type="GO" id="GO:0071555">
    <property type="term" value="P:cell wall organization"/>
    <property type="evidence" value="ECO:0007669"/>
    <property type="project" value="UniProtKB-UniRule"/>
</dbReference>
<accession>A0A936ZMA7</accession>
<keyword evidence="1" id="KW-0133">Cell shape</keyword>
<evidence type="ECO:0000256" key="1">
    <source>
        <dbReference type="PROSITE-ProRule" id="PRU01373"/>
    </source>
</evidence>
<keyword evidence="1" id="KW-0573">Peptidoglycan synthesis</keyword>
<evidence type="ECO:0000313" key="4">
    <source>
        <dbReference type="EMBL" id="MBL0419890.1"/>
    </source>
</evidence>
<reference evidence="4" key="1">
    <citation type="submission" date="2021-01" db="EMBL/GenBank/DDBJ databases">
        <title>Ramlibacter sp. strain AW1 16S ribosomal RNA gene Genome sequencing and assembly.</title>
        <authorList>
            <person name="Kang M."/>
        </authorList>
    </citation>
    <scope>NUCLEOTIDE SEQUENCE</scope>
    <source>
        <strain evidence="4">AW1</strain>
    </source>
</reference>
<comment type="pathway">
    <text evidence="1">Cell wall biogenesis; peptidoglycan biosynthesis.</text>
</comment>
<evidence type="ECO:0000256" key="2">
    <source>
        <dbReference type="SAM" id="MobiDB-lite"/>
    </source>
</evidence>
<proteinExistence type="predicted"/>
<protein>
    <recommendedName>
        <fullName evidence="3">L,D-TPase catalytic domain-containing protein</fullName>
    </recommendedName>
</protein>
<dbReference type="AlphaFoldDB" id="A0A936ZMA7"/>
<evidence type="ECO:0000259" key="3">
    <source>
        <dbReference type="PROSITE" id="PS52029"/>
    </source>
</evidence>
<feature type="domain" description="L,D-TPase catalytic" evidence="3">
    <location>
        <begin position="87"/>
        <end position="227"/>
    </location>
</feature>
<keyword evidence="1" id="KW-0961">Cell wall biogenesis/degradation</keyword>
<name>A0A936ZMA7_9BURK</name>
<feature type="region of interest" description="Disordered" evidence="2">
    <location>
        <begin position="1"/>
        <end position="47"/>
    </location>
</feature>
<dbReference type="EMBL" id="JAEQNA010000001">
    <property type="protein sequence ID" value="MBL0419890.1"/>
    <property type="molecule type" value="Genomic_DNA"/>
</dbReference>
<keyword evidence="5" id="KW-1185">Reference proteome</keyword>
<dbReference type="Proteomes" id="UP000613011">
    <property type="component" value="Unassembled WGS sequence"/>
</dbReference>
<dbReference type="GO" id="GO:0009252">
    <property type="term" value="P:peptidoglycan biosynthetic process"/>
    <property type="evidence" value="ECO:0007669"/>
    <property type="project" value="UniProtKB-KW"/>
</dbReference>
<feature type="active site" description="Proton donor/acceptor" evidence="1">
    <location>
        <position position="172"/>
    </location>
</feature>
<comment type="caution">
    <text evidence="4">The sequence shown here is derived from an EMBL/GenBank/DDBJ whole genome shotgun (WGS) entry which is preliminary data.</text>
</comment>
<gene>
    <name evidence="4" type="ORF">JI739_05980</name>
</gene>
<dbReference type="InterPro" id="IPR005490">
    <property type="entry name" value="LD_TPept_cat_dom"/>
</dbReference>
<dbReference type="PROSITE" id="PS52029">
    <property type="entry name" value="LD_TPASE"/>
    <property type="match status" value="1"/>
</dbReference>
<dbReference type="GO" id="GO:0016740">
    <property type="term" value="F:transferase activity"/>
    <property type="evidence" value="ECO:0007669"/>
    <property type="project" value="InterPro"/>
</dbReference>